<dbReference type="Pfam" id="PF03807">
    <property type="entry name" value="F420_oxidored"/>
    <property type="match status" value="1"/>
</dbReference>
<evidence type="ECO:0000256" key="1">
    <source>
        <dbReference type="ARBA" id="ARBA00023002"/>
    </source>
</evidence>
<reference evidence="5" key="1">
    <citation type="journal article" date="2019" name="Int. J. Syst. Evol. Microbiol.">
        <title>The Global Catalogue of Microorganisms (GCM) 10K type strain sequencing project: providing services to taxonomists for standard genome sequencing and annotation.</title>
        <authorList>
            <consortium name="The Broad Institute Genomics Platform"/>
            <consortium name="The Broad Institute Genome Sequencing Center for Infectious Disease"/>
            <person name="Wu L."/>
            <person name="Ma J."/>
        </authorList>
    </citation>
    <scope>NUCLEOTIDE SEQUENCE [LARGE SCALE GENOMIC DNA]</scope>
    <source>
        <strain evidence="5">CGMCC 1.13681</strain>
    </source>
</reference>
<dbReference type="SUPFAM" id="SSF51735">
    <property type="entry name" value="NAD(P)-binding Rossmann-fold domains"/>
    <property type="match status" value="1"/>
</dbReference>
<name>A0ABW2GPQ4_9ACTN</name>
<dbReference type="EMBL" id="JBHSZO010000049">
    <property type="protein sequence ID" value="MFC7221069.1"/>
    <property type="molecule type" value="Genomic_DNA"/>
</dbReference>
<dbReference type="PANTHER" id="PTHR14239:SF0">
    <property type="entry name" value="F420-DEPENDENT NADP REDUCTASE"/>
    <property type="match status" value="1"/>
</dbReference>
<keyword evidence="1" id="KW-0560">Oxidoreductase</keyword>
<dbReference type="InterPro" id="IPR051267">
    <property type="entry name" value="STEAP_metalloreductase"/>
</dbReference>
<evidence type="ECO:0000313" key="4">
    <source>
        <dbReference type="EMBL" id="MFC7221069.1"/>
    </source>
</evidence>
<comment type="caution">
    <text evidence="4">The sequence shown here is derived from an EMBL/GenBank/DDBJ whole genome shotgun (WGS) entry which is preliminary data.</text>
</comment>
<dbReference type="Proteomes" id="UP001596413">
    <property type="component" value="Unassembled WGS sequence"/>
</dbReference>
<protein>
    <submittedName>
        <fullName evidence="4">NADPH-dependent F420 reductase</fullName>
    </submittedName>
</protein>
<proteinExistence type="predicted"/>
<evidence type="ECO:0000313" key="5">
    <source>
        <dbReference type="Proteomes" id="UP001596413"/>
    </source>
</evidence>
<gene>
    <name evidence="4" type="ORF">ACFQLX_23345</name>
</gene>
<dbReference type="PANTHER" id="PTHR14239">
    <property type="entry name" value="DUDULIN-RELATED"/>
    <property type="match status" value="1"/>
</dbReference>
<keyword evidence="5" id="KW-1185">Reference proteome</keyword>
<dbReference type="RefSeq" id="WP_386418184.1">
    <property type="nucleotide sequence ID" value="NZ_JBHSZO010000049.1"/>
</dbReference>
<sequence length="247" mass="25512">MPETLTGAVSEGRAALPARTAVLGCGRMGSALVHAARSRGLDVVAGVRTPRLRRPGLPGDVAQLWPPEAVAAADLVVLATPPGIPLQHLALHLAPVLAGKVVLDVSNPLFRRPAMPAPRGPYETGGEAGGETGESSETERLASWLPAARVAKAFNTVSAKALRLHAAAGAGDPYGLEHLSVPVVADDPGARETVCAWVRALGFDPVPAGGLAHARELEHLARLLHHIDTASGRSGLVGCRIVRPEPL</sequence>
<dbReference type="InterPro" id="IPR036291">
    <property type="entry name" value="NAD(P)-bd_dom_sf"/>
</dbReference>
<dbReference type="InterPro" id="IPR028939">
    <property type="entry name" value="P5C_Rdtase_cat_N"/>
</dbReference>
<accession>A0ABW2GPQ4</accession>
<organism evidence="4 5">
    <name type="scientific">Streptomyces polyrhachis</name>
    <dbReference type="NCBI Taxonomy" id="1282885"/>
    <lineage>
        <taxon>Bacteria</taxon>
        <taxon>Bacillati</taxon>
        <taxon>Actinomycetota</taxon>
        <taxon>Actinomycetes</taxon>
        <taxon>Kitasatosporales</taxon>
        <taxon>Streptomycetaceae</taxon>
        <taxon>Streptomyces</taxon>
    </lineage>
</organism>
<evidence type="ECO:0000256" key="2">
    <source>
        <dbReference type="SAM" id="MobiDB-lite"/>
    </source>
</evidence>
<feature type="domain" description="Pyrroline-5-carboxylate reductase catalytic N-terminal" evidence="3">
    <location>
        <begin position="21"/>
        <end position="108"/>
    </location>
</feature>
<evidence type="ECO:0000259" key="3">
    <source>
        <dbReference type="Pfam" id="PF03807"/>
    </source>
</evidence>
<dbReference type="Gene3D" id="3.40.50.720">
    <property type="entry name" value="NAD(P)-binding Rossmann-like Domain"/>
    <property type="match status" value="1"/>
</dbReference>
<feature type="region of interest" description="Disordered" evidence="2">
    <location>
        <begin position="113"/>
        <end position="140"/>
    </location>
</feature>